<keyword evidence="6 9" id="KW-0472">Membrane</keyword>
<evidence type="ECO:0000313" key="12">
    <source>
        <dbReference type="Proteomes" id="UP001214441"/>
    </source>
</evidence>
<proteinExistence type="inferred from homology"/>
<evidence type="ECO:0000256" key="3">
    <source>
        <dbReference type="ARBA" id="ARBA00022475"/>
    </source>
</evidence>
<organism evidence="11 12">
    <name type="scientific">Streptomyces iconiensis</name>
    <dbReference type="NCBI Taxonomy" id="1384038"/>
    <lineage>
        <taxon>Bacteria</taxon>
        <taxon>Bacillati</taxon>
        <taxon>Actinomycetota</taxon>
        <taxon>Actinomycetes</taxon>
        <taxon>Kitasatosporales</taxon>
        <taxon>Streptomycetaceae</taxon>
        <taxon>Streptomyces</taxon>
    </lineage>
</organism>
<dbReference type="EMBL" id="JANCPR020000042">
    <property type="protein sequence ID" value="MDJ1136546.1"/>
    <property type="molecule type" value="Genomic_DNA"/>
</dbReference>
<dbReference type="Gene3D" id="1.20.1250.20">
    <property type="entry name" value="MFS general substrate transporter like domains"/>
    <property type="match status" value="1"/>
</dbReference>
<keyword evidence="12" id="KW-1185">Reference proteome</keyword>
<evidence type="ECO:0000256" key="1">
    <source>
        <dbReference type="ARBA" id="ARBA00004429"/>
    </source>
</evidence>
<name>A0ABT7A5I6_9ACTN</name>
<feature type="transmembrane region" description="Helical" evidence="9">
    <location>
        <begin position="157"/>
        <end position="181"/>
    </location>
</feature>
<evidence type="ECO:0000256" key="9">
    <source>
        <dbReference type="SAM" id="Phobius"/>
    </source>
</evidence>
<dbReference type="Pfam" id="PF07690">
    <property type="entry name" value="MFS_1"/>
    <property type="match status" value="1"/>
</dbReference>
<dbReference type="InterPro" id="IPR020846">
    <property type="entry name" value="MFS_dom"/>
</dbReference>
<dbReference type="PANTHER" id="PTHR23513:SF9">
    <property type="entry name" value="ENTEROBACTIN EXPORTER ENTS"/>
    <property type="match status" value="1"/>
</dbReference>
<protein>
    <recommendedName>
        <fullName evidence="8">Multidrug efflux pump Tap</fullName>
    </recommendedName>
</protein>
<feature type="transmembrane region" description="Helical" evidence="9">
    <location>
        <begin position="57"/>
        <end position="78"/>
    </location>
</feature>
<accession>A0ABT7A5I6</accession>
<keyword evidence="5 9" id="KW-1133">Transmembrane helix</keyword>
<keyword evidence="3" id="KW-1003">Cell membrane</keyword>
<gene>
    <name evidence="11" type="ORF">NMN56_032285</name>
</gene>
<dbReference type="Proteomes" id="UP001214441">
    <property type="component" value="Unassembled WGS sequence"/>
</dbReference>
<feature type="transmembrane region" description="Helical" evidence="9">
    <location>
        <begin position="401"/>
        <end position="421"/>
    </location>
</feature>
<feature type="transmembrane region" description="Helical" evidence="9">
    <location>
        <begin position="25"/>
        <end position="51"/>
    </location>
</feature>
<evidence type="ECO:0000313" key="11">
    <source>
        <dbReference type="EMBL" id="MDJ1136546.1"/>
    </source>
</evidence>
<evidence type="ECO:0000256" key="8">
    <source>
        <dbReference type="ARBA" id="ARBA00040914"/>
    </source>
</evidence>
<feature type="transmembrane region" description="Helical" evidence="9">
    <location>
        <begin position="375"/>
        <end position="395"/>
    </location>
</feature>
<reference evidence="11 12" key="1">
    <citation type="submission" date="2023-05" db="EMBL/GenBank/DDBJ databases">
        <title>Streptantibioticus silvisoli sp. nov., acidotolerant actinomycetes 1 from pine litter.</title>
        <authorList>
            <person name="Swiecimska M."/>
            <person name="Golinska P."/>
            <person name="Sangal V."/>
            <person name="Wachnowicz B."/>
            <person name="Goodfellow M."/>
        </authorList>
    </citation>
    <scope>NUCLEOTIDE SEQUENCE [LARGE SCALE GENOMIC DNA]</scope>
    <source>
        <strain evidence="11 12">DSM 42109</strain>
    </source>
</reference>
<evidence type="ECO:0000256" key="6">
    <source>
        <dbReference type="ARBA" id="ARBA00023136"/>
    </source>
</evidence>
<comment type="subcellular location">
    <subcellularLocation>
        <location evidence="1">Cell inner membrane</location>
        <topology evidence="1">Multi-pass membrane protein</topology>
    </subcellularLocation>
</comment>
<evidence type="ECO:0000259" key="10">
    <source>
        <dbReference type="PROSITE" id="PS50850"/>
    </source>
</evidence>
<feature type="transmembrane region" description="Helical" evidence="9">
    <location>
        <begin position="187"/>
        <end position="207"/>
    </location>
</feature>
<keyword evidence="4 9" id="KW-0812">Transmembrane</keyword>
<comment type="caution">
    <text evidence="11">The sequence shown here is derived from an EMBL/GenBank/DDBJ whole genome shotgun (WGS) entry which is preliminary data.</text>
</comment>
<dbReference type="RefSeq" id="WP_274046800.1">
    <property type="nucleotide sequence ID" value="NZ_JANCPR020000042.1"/>
</dbReference>
<dbReference type="PANTHER" id="PTHR23513">
    <property type="entry name" value="INTEGRAL MEMBRANE EFFLUX PROTEIN-RELATED"/>
    <property type="match status" value="1"/>
</dbReference>
<evidence type="ECO:0000256" key="7">
    <source>
        <dbReference type="ARBA" id="ARBA00038075"/>
    </source>
</evidence>
<dbReference type="SUPFAM" id="SSF103473">
    <property type="entry name" value="MFS general substrate transporter"/>
    <property type="match status" value="1"/>
</dbReference>
<evidence type="ECO:0000256" key="4">
    <source>
        <dbReference type="ARBA" id="ARBA00022692"/>
    </source>
</evidence>
<feature type="transmembrane region" description="Helical" evidence="9">
    <location>
        <begin position="116"/>
        <end position="145"/>
    </location>
</feature>
<dbReference type="PROSITE" id="PS50850">
    <property type="entry name" value="MFS"/>
    <property type="match status" value="1"/>
</dbReference>
<feature type="transmembrane region" description="Helical" evidence="9">
    <location>
        <begin position="90"/>
        <end position="110"/>
    </location>
</feature>
<evidence type="ECO:0000256" key="5">
    <source>
        <dbReference type="ARBA" id="ARBA00022989"/>
    </source>
</evidence>
<feature type="transmembrane region" description="Helical" evidence="9">
    <location>
        <begin position="278"/>
        <end position="300"/>
    </location>
</feature>
<dbReference type="InterPro" id="IPR036259">
    <property type="entry name" value="MFS_trans_sf"/>
</dbReference>
<comment type="similarity">
    <text evidence="7">Belongs to the major facilitator superfamily. Drug:H(+) antiporter-3 (DHA3) (TC 2.A.1.21) family.</text>
</comment>
<keyword evidence="2" id="KW-0813">Transport</keyword>
<feature type="transmembrane region" description="Helical" evidence="9">
    <location>
        <begin position="312"/>
        <end position="329"/>
    </location>
</feature>
<feature type="domain" description="Major facilitator superfamily (MFS) profile" evidence="10">
    <location>
        <begin position="24"/>
        <end position="423"/>
    </location>
</feature>
<feature type="transmembrane region" description="Helical" evidence="9">
    <location>
        <begin position="247"/>
        <end position="272"/>
    </location>
</feature>
<dbReference type="CDD" id="cd06173">
    <property type="entry name" value="MFS_MefA_like"/>
    <property type="match status" value="1"/>
</dbReference>
<evidence type="ECO:0000256" key="2">
    <source>
        <dbReference type="ARBA" id="ARBA00022448"/>
    </source>
</evidence>
<sequence>MTLYVGPRTRALAQRRTRAKSRRGLVTLLVATAVSSLGEAMMIVAIPWFVLETTGSVVRTGVIIAVGTVVSALAGALTGPLVDRWGFRRMAVVSHLVSGTGAACIPLLHALGMLDFATLIAVVAAAYVLDIPAVASVTGLVPGLARGMRMPLERGNALLTGIHQVATLVGPPLGGLLLAVIGAPGVLLLNAGGGLIAAGLLSVVAVVPDRTEEGEAEDGAHGGGQQSYRSELLNGVRTLWRNRLVRTLTLSGTAFNTLDSGLSGVVLVTYAYQHLDSASSLGFLLSAFGLGSLAGTLGYAAVGHRIGRRRTFLTTGFAVAALIVSLAAMPPLLVSAGVLAALGAVAAPVGPLRVSVLQEQTPAGQYGQVKTAVDTVGITAAPLGAMVTVFMVGALGLQPAIFVIGIAYLVVVAACWAAPALRKL</sequence>
<dbReference type="InterPro" id="IPR011701">
    <property type="entry name" value="MFS"/>
</dbReference>